<feature type="transmembrane region" description="Helical" evidence="1">
    <location>
        <begin position="44"/>
        <end position="62"/>
    </location>
</feature>
<sequence>MMNLLFDLLTGNIVYAFITPGLFLGAIMILFSRFAPAALVQYKIPALFGGIFLVLFFTFYAGKYSEESKWKLQLAEQQAQIQALKAHSAEMSIQTVTKYIDRVKVIEKEKLVYVNSTPWITQSTINAFPLPNGAIRVLDAAASGSIPETPSASDGAASEIKIDQAVSVIAENYTDCRIYAERLSSLQEWVRTQETLFSKE</sequence>
<keyword evidence="1" id="KW-0472">Membrane</keyword>
<protein>
    <submittedName>
        <fullName evidence="2">Uncharacterized protein</fullName>
    </submittedName>
</protein>
<accession>A0A6J5LEH1</accession>
<dbReference type="EMBL" id="LR796237">
    <property type="protein sequence ID" value="CAB4130039.1"/>
    <property type="molecule type" value="Genomic_DNA"/>
</dbReference>
<evidence type="ECO:0000313" key="2">
    <source>
        <dbReference type="EMBL" id="CAB4130039.1"/>
    </source>
</evidence>
<reference evidence="2" key="1">
    <citation type="submission" date="2020-04" db="EMBL/GenBank/DDBJ databases">
        <authorList>
            <person name="Chiriac C."/>
            <person name="Salcher M."/>
            <person name="Ghai R."/>
            <person name="Kavagutti S V."/>
        </authorList>
    </citation>
    <scope>NUCLEOTIDE SEQUENCE</scope>
</reference>
<keyword evidence="1" id="KW-0812">Transmembrane</keyword>
<proteinExistence type="predicted"/>
<gene>
    <name evidence="2" type="ORF">UFOVP116_239</name>
</gene>
<evidence type="ECO:0000256" key="1">
    <source>
        <dbReference type="SAM" id="Phobius"/>
    </source>
</evidence>
<organism evidence="2">
    <name type="scientific">uncultured Caudovirales phage</name>
    <dbReference type="NCBI Taxonomy" id="2100421"/>
    <lineage>
        <taxon>Viruses</taxon>
        <taxon>Duplodnaviria</taxon>
        <taxon>Heunggongvirae</taxon>
        <taxon>Uroviricota</taxon>
        <taxon>Caudoviricetes</taxon>
        <taxon>Peduoviridae</taxon>
        <taxon>Maltschvirus</taxon>
        <taxon>Maltschvirus maltsch</taxon>
    </lineage>
</organism>
<name>A0A6J5LEH1_9CAUD</name>
<keyword evidence="1" id="KW-1133">Transmembrane helix</keyword>
<feature type="transmembrane region" description="Helical" evidence="1">
    <location>
        <begin position="12"/>
        <end position="32"/>
    </location>
</feature>